<reference evidence="2" key="1">
    <citation type="journal article" date="2024" name="Front. Bioeng. Biotechnol.">
        <title>Genome-scale model development and genomic sequencing of the oleaginous clade Lipomyces.</title>
        <authorList>
            <person name="Czajka J.J."/>
            <person name="Han Y."/>
            <person name="Kim J."/>
            <person name="Mondo S.J."/>
            <person name="Hofstad B.A."/>
            <person name="Robles A."/>
            <person name="Haridas S."/>
            <person name="Riley R."/>
            <person name="LaButti K."/>
            <person name="Pangilinan J."/>
            <person name="Andreopoulos W."/>
            <person name="Lipzen A."/>
            <person name="Yan J."/>
            <person name="Wang M."/>
            <person name="Ng V."/>
            <person name="Grigoriev I.V."/>
            <person name="Spatafora J.W."/>
            <person name="Magnuson J.K."/>
            <person name="Baker S.E."/>
            <person name="Pomraning K.R."/>
        </authorList>
    </citation>
    <scope>NUCLEOTIDE SEQUENCE [LARGE SCALE GENOMIC DNA]</scope>
    <source>
        <strain evidence="2">CBS 7786</strain>
    </source>
</reference>
<keyword evidence="2" id="KW-1185">Reference proteome</keyword>
<dbReference type="Proteomes" id="UP001433508">
    <property type="component" value="Unassembled WGS sequence"/>
</dbReference>
<name>A0ACC3T7R5_LIPKO</name>
<sequence>MSHLSNDDFRKLVNASLASSQVAAASRAPAITSRSKSSGLPSQSKSFKQSGLGDAPTAQAQKRQQYRDRAQERRQGKDEDAAPTNVVKGLDYELLARVRRGENIYESDSVDKAEDDKYEAGDDDPELEKQLDEILMSNELDKTEVDHVKRVTKSKAEYLRELRRAIDERPKSKFKRIGGPKSPATEEEKQPDRQILSKKYRSNNNKKKEKKSKPPHVSKGPEQIAADQPNDQQENQSHPASLVPPAEETLASQPDKREVRTSPPKINVELGNSAGNDMSDDGDIFEDAGTDYNPFAGIDDEDSLSESSSYSKQVSQKNPKEIMTLNEGAQSTATSHAETYQPQRNYFQRSRSPESEQPKTKPESGSRQSEQSISMMEIIAEADLDTVLNNSRAAKKEISSMKARGLVPLQAFGGDYDIDTDLGGEGRWIDDDEEDAIGKKSRKRKRG</sequence>
<proteinExistence type="predicted"/>
<evidence type="ECO:0000313" key="1">
    <source>
        <dbReference type="EMBL" id="KAK9239760.1"/>
    </source>
</evidence>
<organism evidence="1 2">
    <name type="scientific">Lipomyces kononenkoae</name>
    <name type="common">Yeast</name>
    <dbReference type="NCBI Taxonomy" id="34357"/>
    <lineage>
        <taxon>Eukaryota</taxon>
        <taxon>Fungi</taxon>
        <taxon>Dikarya</taxon>
        <taxon>Ascomycota</taxon>
        <taxon>Saccharomycotina</taxon>
        <taxon>Lipomycetes</taxon>
        <taxon>Lipomycetales</taxon>
        <taxon>Lipomycetaceae</taxon>
        <taxon>Lipomyces</taxon>
    </lineage>
</organism>
<dbReference type="EMBL" id="MU971344">
    <property type="protein sequence ID" value="KAK9239760.1"/>
    <property type="molecule type" value="Genomic_DNA"/>
</dbReference>
<comment type="caution">
    <text evidence="1">The sequence shown here is derived from an EMBL/GenBank/DDBJ whole genome shotgun (WGS) entry which is preliminary data.</text>
</comment>
<accession>A0ACC3T7R5</accession>
<protein>
    <submittedName>
        <fullName evidence="1">Uncharacterized protein</fullName>
    </submittedName>
</protein>
<gene>
    <name evidence="1" type="ORF">V1525DRAFT_17089</name>
</gene>
<evidence type="ECO:0000313" key="2">
    <source>
        <dbReference type="Proteomes" id="UP001433508"/>
    </source>
</evidence>